<organism evidence="6 7">
    <name type="scientific">Dendryphion nanum</name>
    <dbReference type="NCBI Taxonomy" id="256645"/>
    <lineage>
        <taxon>Eukaryota</taxon>
        <taxon>Fungi</taxon>
        <taxon>Dikarya</taxon>
        <taxon>Ascomycota</taxon>
        <taxon>Pezizomycotina</taxon>
        <taxon>Dothideomycetes</taxon>
        <taxon>Pleosporomycetidae</taxon>
        <taxon>Pleosporales</taxon>
        <taxon>Torulaceae</taxon>
        <taxon>Dendryphion</taxon>
    </lineage>
</organism>
<dbReference type="NCBIfam" id="TIGR03439">
    <property type="entry name" value="methyl_EasF"/>
    <property type="match status" value="1"/>
</dbReference>
<dbReference type="Gene3D" id="3.90.1580.10">
    <property type="entry name" value="paralog of FGE (formylglycine-generating enzyme)"/>
    <property type="match status" value="1"/>
</dbReference>
<dbReference type="InterPro" id="IPR005532">
    <property type="entry name" value="SUMF_dom"/>
</dbReference>
<dbReference type="InterPro" id="IPR019257">
    <property type="entry name" value="MeTrfase_dom"/>
</dbReference>
<dbReference type="InterPro" id="IPR016187">
    <property type="entry name" value="CTDL_fold"/>
</dbReference>
<reference evidence="6" key="1">
    <citation type="journal article" date="2021" name="Nat. Commun.">
        <title>Genetic determinants of endophytism in the Arabidopsis root mycobiome.</title>
        <authorList>
            <person name="Mesny F."/>
            <person name="Miyauchi S."/>
            <person name="Thiergart T."/>
            <person name="Pickel B."/>
            <person name="Atanasova L."/>
            <person name="Karlsson M."/>
            <person name="Huettel B."/>
            <person name="Barry K.W."/>
            <person name="Haridas S."/>
            <person name="Chen C."/>
            <person name="Bauer D."/>
            <person name="Andreopoulos W."/>
            <person name="Pangilinan J."/>
            <person name="LaButti K."/>
            <person name="Riley R."/>
            <person name="Lipzen A."/>
            <person name="Clum A."/>
            <person name="Drula E."/>
            <person name="Henrissat B."/>
            <person name="Kohler A."/>
            <person name="Grigoriev I.V."/>
            <person name="Martin F.M."/>
            <person name="Hacquard S."/>
        </authorList>
    </citation>
    <scope>NUCLEOTIDE SEQUENCE</scope>
    <source>
        <strain evidence="6">MPI-CAGE-CH-0243</strain>
    </source>
</reference>
<evidence type="ECO:0000256" key="3">
    <source>
        <dbReference type="SAM" id="MobiDB-lite"/>
    </source>
</evidence>
<feature type="domain" description="Histidine-specific methyltransferase SAM-dependent" evidence="5">
    <location>
        <begin position="25"/>
        <end position="329"/>
    </location>
</feature>
<evidence type="ECO:0000256" key="2">
    <source>
        <dbReference type="ARBA" id="ARBA00022679"/>
    </source>
</evidence>
<keyword evidence="2" id="KW-0808">Transferase</keyword>
<dbReference type="Pfam" id="PF10017">
    <property type="entry name" value="Methyltransf_33"/>
    <property type="match status" value="1"/>
</dbReference>
<evidence type="ECO:0000259" key="4">
    <source>
        <dbReference type="Pfam" id="PF03781"/>
    </source>
</evidence>
<dbReference type="PANTHER" id="PTHR43397">
    <property type="entry name" value="ERGOTHIONEINE BIOSYNTHESIS PROTEIN 1"/>
    <property type="match status" value="1"/>
</dbReference>
<dbReference type="GO" id="GO:0032259">
    <property type="term" value="P:methylation"/>
    <property type="evidence" value="ECO:0007669"/>
    <property type="project" value="UniProtKB-KW"/>
</dbReference>
<keyword evidence="1" id="KW-0489">Methyltransferase</keyword>
<dbReference type="InterPro" id="IPR051128">
    <property type="entry name" value="EgtD_Methyltrsf_superfamily"/>
</dbReference>
<feature type="compositionally biased region" description="Polar residues" evidence="3">
    <location>
        <begin position="595"/>
        <end position="608"/>
    </location>
</feature>
<dbReference type="InterPro" id="IPR042095">
    <property type="entry name" value="SUMF_sf"/>
</dbReference>
<protein>
    <submittedName>
        <fullName evidence="6">C-type lectin protein</fullName>
    </submittedName>
</protein>
<dbReference type="Gene3D" id="3.40.50.150">
    <property type="entry name" value="Vaccinia Virus protein VP39"/>
    <property type="match status" value="1"/>
</dbReference>
<dbReference type="AlphaFoldDB" id="A0A9P9E3V5"/>
<evidence type="ECO:0000256" key="1">
    <source>
        <dbReference type="ARBA" id="ARBA00022603"/>
    </source>
</evidence>
<proteinExistence type="predicted"/>
<evidence type="ECO:0000259" key="5">
    <source>
        <dbReference type="Pfam" id="PF10017"/>
    </source>
</evidence>
<accession>A0A9P9E3V5</accession>
<dbReference type="OrthoDB" id="659at2759"/>
<dbReference type="SUPFAM" id="SSF56436">
    <property type="entry name" value="C-type lectin-like"/>
    <property type="match status" value="1"/>
</dbReference>
<evidence type="ECO:0000313" key="6">
    <source>
        <dbReference type="EMBL" id="KAH7130122.1"/>
    </source>
</evidence>
<feature type="domain" description="Sulfatase-modifying factor enzyme-like" evidence="4">
    <location>
        <begin position="752"/>
        <end position="851"/>
    </location>
</feature>
<keyword evidence="7" id="KW-1185">Reference proteome</keyword>
<dbReference type="InterPro" id="IPR017805">
    <property type="entry name" value="SAM_MeTrfase_EasF-type_put"/>
</dbReference>
<sequence>MATNLDTAVPILDIRPGPTEFDILQDIRSGLRPENGGEKRLPTLLLYDEAGLRLFEKITYLDEYYLTNAEIEVLETYADRIAKHIEPGSVVVELGSGNLRKVNILLQAIDRAAKPVEYYAVDLSLPELKRTFSEIPTAGYKHVKCFGLYGTYDHALEWLKSDQVRGKPKTILWLGSSLGNFQRSEVAPFLAGFREALQVGDTMLIGIDSCKDSSRVFHAYNDREGVTHQFTLNGLKHANNIMEDSVFKLEDWEAIGEYDVKDGGHHAFVSPLKDVVVDGVSIPQGERVRIEESNKFSRQEILDLWEGSQLAANTVFTNSRGDYGLHLVSKPRVFFSSKPEDYAAKPVPSISDWEQMWTAWDAVSRGMIPEEELKTKPIKLRNECIFYLGHIPAFLDIHISRATSSGPTEPAYFHRIFERGIDPDVDNPEICHSHSEVPDAWPPLKTIVKYQQDIRHKIKDLYATKASENEPRVARALWLGFEHEAMHLETLLYMLVQSKKVLAPPDTTSPDFEALSRRSELNAVENEWFTVPESKITLGLEDAVSNPGTDEYFGWDNEKPTRSVRVGTFQAKARPITNGEYAEYLSTAGKTTIPASWHQDTNASGKGHNNSKRDSVLNGVNGAHESPNGAVRAPRDLAKDKYVRTVYGLIPLEHALNWPVAASYDELVGCAQWMGGRIPTLEEARSIYSYVDRSKVRDVEQAIGTKIPAVNGHLLNDGVEETPPSRILSNGVSSAASGSPNPQELFVDLGAANVGFKHWHPVSVAEKGNQLCGQSDLGGVWEWTSTVLEKHDGFEPMELYPGYTADFFDGKHNITLGGSWATHPRLAGRKTFVNWYQRNYPYVWAGARLVRDV</sequence>
<dbReference type="EMBL" id="JAGMWT010000004">
    <property type="protein sequence ID" value="KAH7130122.1"/>
    <property type="molecule type" value="Genomic_DNA"/>
</dbReference>
<comment type="caution">
    <text evidence="6">The sequence shown here is derived from an EMBL/GenBank/DDBJ whole genome shotgun (WGS) entry which is preliminary data.</text>
</comment>
<evidence type="ECO:0000313" key="7">
    <source>
        <dbReference type="Proteomes" id="UP000700596"/>
    </source>
</evidence>
<name>A0A9P9E3V5_9PLEO</name>
<dbReference type="GO" id="GO:0008168">
    <property type="term" value="F:methyltransferase activity"/>
    <property type="evidence" value="ECO:0007669"/>
    <property type="project" value="UniProtKB-KW"/>
</dbReference>
<dbReference type="Pfam" id="PF03781">
    <property type="entry name" value="FGE-sulfatase"/>
    <property type="match status" value="2"/>
</dbReference>
<dbReference type="PANTHER" id="PTHR43397:SF1">
    <property type="entry name" value="ERGOTHIONEINE BIOSYNTHESIS PROTEIN 1"/>
    <property type="match status" value="1"/>
</dbReference>
<feature type="region of interest" description="Disordered" evidence="3">
    <location>
        <begin position="595"/>
        <end position="614"/>
    </location>
</feature>
<dbReference type="Proteomes" id="UP000700596">
    <property type="component" value="Unassembled WGS sequence"/>
</dbReference>
<feature type="domain" description="Sulfatase-modifying factor enzyme-like" evidence="4">
    <location>
        <begin position="548"/>
        <end position="683"/>
    </location>
</feature>
<gene>
    <name evidence="6" type="ORF">B0J11DRAFT_429766</name>
</gene>
<dbReference type="InterPro" id="IPR029063">
    <property type="entry name" value="SAM-dependent_MTases_sf"/>
</dbReference>